<feature type="region of interest" description="Disordered" evidence="1">
    <location>
        <begin position="1"/>
        <end position="61"/>
    </location>
</feature>
<feature type="region of interest" description="Disordered" evidence="1">
    <location>
        <begin position="280"/>
        <end position="319"/>
    </location>
</feature>
<dbReference type="Proteomes" id="UP000652761">
    <property type="component" value="Unassembled WGS sequence"/>
</dbReference>
<comment type="caution">
    <text evidence="2">The sequence shown here is derived from an EMBL/GenBank/DDBJ whole genome shotgun (WGS) entry which is preliminary data.</text>
</comment>
<dbReference type="EMBL" id="NMUH01004992">
    <property type="protein sequence ID" value="MQM11476.1"/>
    <property type="molecule type" value="Genomic_DNA"/>
</dbReference>
<sequence length="319" mass="35263">MRRRARARPERDPQVRRDTDKCRIRHPRRDTDASPSLDASVASHPMTPDGSRETGSYTNSRPRIDDRLHVRYVSHTGRLADVNLRKATPRTEHSMLSLARGRCCTGFLGCFGVEACGLACSLRGEFAWSERNAVESPCCAFFVEVGSTHRVQVGNATCWCIEFSSERAISGRSTTPTVVTSPVGCPRFSVSQAVSSGLVPVLVLYRRVTSEAHPYSPLVKARRRFRYRLPVQSCAAAVLGQHPQQCSFRSISLARLRPVRGRRTWVKFVIGLTGLNKVFRHRGGGGHGEGEGEEADNRCLAGDPTPLEETAESDSERGE</sequence>
<protein>
    <submittedName>
        <fullName evidence="2">Uncharacterized protein</fullName>
    </submittedName>
</protein>
<evidence type="ECO:0000256" key="1">
    <source>
        <dbReference type="SAM" id="MobiDB-lite"/>
    </source>
</evidence>
<reference evidence="2" key="1">
    <citation type="submission" date="2017-07" db="EMBL/GenBank/DDBJ databases">
        <title>Taro Niue Genome Assembly and Annotation.</title>
        <authorList>
            <person name="Atibalentja N."/>
            <person name="Keating K."/>
            <person name="Fields C.J."/>
        </authorList>
    </citation>
    <scope>NUCLEOTIDE SEQUENCE</scope>
    <source>
        <strain evidence="2">Niue_2</strain>
        <tissue evidence="2">Leaf</tissue>
    </source>
</reference>
<evidence type="ECO:0000313" key="2">
    <source>
        <dbReference type="EMBL" id="MQM11476.1"/>
    </source>
</evidence>
<name>A0A843WUE8_COLES</name>
<feature type="compositionally biased region" description="Basic and acidic residues" evidence="1">
    <location>
        <begin position="7"/>
        <end position="22"/>
    </location>
</feature>
<proteinExistence type="predicted"/>
<dbReference type="AlphaFoldDB" id="A0A843WUE8"/>
<keyword evidence="3" id="KW-1185">Reference proteome</keyword>
<organism evidence="2 3">
    <name type="scientific">Colocasia esculenta</name>
    <name type="common">Wild taro</name>
    <name type="synonym">Arum esculentum</name>
    <dbReference type="NCBI Taxonomy" id="4460"/>
    <lineage>
        <taxon>Eukaryota</taxon>
        <taxon>Viridiplantae</taxon>
        <taxon>Streptophyta</taxon>
        <taxon>Embryophyta</taxon>
        <taxon>Tracheophyta</taxon>
        <taxon>Spermatophyta</taxon>
        <taxon>Magnoliopsida</taxon>
        <taxon>Liliopsida</taxon>
        <taxon>Araceae</taxon>
        <taxon>Aroideae</taxon>
        <taxon>Colocasieae</taxon>
        <taxon>Colocasia</taxon>
    </lineage>
</organism>
<gene>
    <name evidence="2" type="ORF">Taro_044387</name>
</gene>
<accession>A0A843WUE8</accession>
<evidence type="ECO:0000313" key="3">
    <source>
        <dbReference type="Proteomes" id="UP000652761"/>
    </source>
</evidence>